<feature type="compositionally biased region" description="Low complexity" evidence="8">
    <location>
        <begin position="1385"/>
        <end position="1402"/>
    </location>
</feature>
<feature type="compositionally biased region" description="Low complexity" evidence="8">
    <location>
        <begin position="1211"/>
        <end position="1222"/>
    </location>
</feature>
<feature type="compositionally biased region" description="Low complexity" evidence="8">
    <location>
        <begin position="1076"/>
        <end position="1094"/>
    </location>
</feature>
<dbReference type="GO" id="GO:0005634">
    <property type="term" value="C:nucleus"/>
    <property type="evidence" value="ECO:0007669"/>
    <property type="project" value="UniProtKB-SubCell"/>
</dbReference>
<comment type="caution">
    <text evidence="10">The sequence shown here is derived from an EMBL/GenBank/DDBJ whole genome shotgun (WGS) entry which is preliminary data.</text>
</comment>
<evidence type="ECO:0000256" key="5">
    <source>
        <dbReference type="ARBA" id="ARBA00022833"/>
    </source>
</evidence>
<feature type="domain" description="C2H2-type" evidence="9">
    <location>
        <begin position="440"/>
        <end position="467"/>
    </location>
</feature>
<evidence type="ECO:0000256" key="6">
    <source>
        <dbReference type="ARBA" id="ARBA00023242"/>
    </source>
</evidence>
<comment type="subcellular location">
    <subcellularLocation>
        <location evidence="1">Nucleus</location>
    </subcellularLocation>
</comment>
<dbReference type="EMBL" id="JBEHCU010007186">
    <property type="protein sequence ID" value="KAL1395329.1"/>
    <property type="molecule type" value="Genomic_DNA"/>
</dbReference>
<feature type="region of interest" description="Disordered" evidence="8">
    <location>
        <begin position="604"/>
        <end position="679"/>
    </location>
</feature>
<feature type="compositionally biased region" description="Low complexity" evidence="8">
    <location>
        <begin position="2579"/>
        <end position="2592"/>
    </location>
</feature>
<feature type="compositionally biased region" description="Polar residues" evidence="8">
    <location>
        <begin position="604"/>
        <end position="614"/>
    </location>
</feature>
<feature type="region of interest" description="Disordered" evidence="8">
    <location>
        <begin position="693"/>
        <end position="717"/>
    </location>
</feature>
<evidence type="ECO:0000313" key="10">
    <source>
        <dbReference type="EMBL" id="KAL1395329.1"/>
    </source>
</evidence>
<feature type="compositionally biased region" description="Basic and acidic residues" evidence="8">
    <location>
        <begin position="2696"/>
        <end position="2709"/>
    </location>
</feature>
<evidence type="ECO:0000256" key="2">
    <source>
        <dbReference type="ARBA" id="ARBA00022723"/>
    </source>
</evidence>
<dbReference type="PANTHER" id="PTHR23226">
    <property type="entry name" value="ZINC FINGER AND SCAN DOMAIN-CONTAINING"/>
    <property type="match status" value="1"/>
</dbReference>
<feature type="compositionally biased region" description="Pro residues" evidence="8">
    <location>
        <begin position="2240"/>
        <end position="2258"/>
    </location>
</feature>
<feature type="region of interest" description="Disordered" evidence="8">
    <location>
        <begin position="2235"/>
        <end position="2369"/>
    </location>
</feature>
<feature type="compositionally biased region" description="Low complexity" evidence="8">
    <location>
        <begin position="1591"/>
        <end position="1607"/>
    </location>
</feature>
<accession>A0ABD1D7A4</accession>
<feature type="compositionally biased region" description="Polar residues" evidence="8">
    <location>
        <begin position="1802"/>
        <end position="1812"/>
    </location>
</feature>
<dbReference type="InterPro" id="IPR013087">
    <property type="entry name" value="Znf_C2H2_type"/>
</dbReference>
<dbReference type="Gene3D" id="3.30.160.60">
    <property type="entry name" value="Classic Zinc Finger"/>
    <property type="match status" value="2"/>
</dbReference>
<evidence type="ECO:0000256" key="7">
    <source>
        <dbReference type="PROSITE-ProRule" id="PRU00042"/>
    </source>
</evidence>
<evidence type="ECO:0000313" key="11">
    <source>
        <dbReference type="Proteomes" id="UP001562425"/>
    </source>
</evidence>
<keyword evidence="4 7" id="KW-0863">Zinc-finger</keyword>
<dbReference type="PROSITE" id="PS00028">
    <property type="entry name" value="ZINC_FINGER_C2H2_1"/>
    <property type="match status" value="2"/>
</dbReference>
<evidence type="ECO:0000256" key="4">
    <source>
        <dbReference type="ARBA" id="ARBA00022771"/>
    </source>
</evidence>
<dbReference type="SUPFAM" id="SSF57667">
    <property type="entry name" value="beta-beta-alpha zinc fingers"/>
    <property type="match status" value="2"/>
</dbReference>
<feature type="compositionally biased region" description="Low complexity" evidence="8">
    <location>
        <begin position="2479"/>
        <end position="2500"/>
    </location>
</feature>
<feature type="compositionally biased region" description="Basic and acidic residues" evidence="8">
    <location>
        <begin position="1825"/>
        <end position="1835"/>
    </location>
</feature>
<organism evidence="10 11">
    <name type="scientific">Culex pipiens pipiens</name>
    <name type="common">Northern house mosquito</name>
    <dbReference type="NCBI Taxonomy" id="38569"/>
    <lineage>
        <taxon>Eukaryota</taxon>
        <taxon>Metazoa</taxon>
        <taxon>Ecdysozoa</taxon>
        <taxon>Arthropoda</taxon>
        <taxon>Hexapoda</taxon>
        <taxon>Insecta</taxon>
        <taxon>Pterygota</taxon>
        <taxon>Neoptera</taxon>
        <taxon>Endopterygota</taxon>
        <taxon>Diptera</taxon>
        <taxon>Nematocera</taxon>
        <taxon>Culicoidea</taxon>
        <taxon>Culicidae</taxon>
        <taxon>Culicinae</taxon>
        <taxon>Culicini</taxon>
        <taxon>Culex</taxon>
        <taxon>Culex</taxon>
    </lineage>
</organism>
<feature type="region of interest" description="Disordered" evidence="8">
    <location>
        <begin position="2663"/>
        <end position="2787"/>
    </location>
</feature>
<feature type="compositionally biased region" description="Polar residues" evidence="8">
    <location>
        <begin position="2888"/>
        <end position="2898"/>
    </location>
</feature>
<feature type="compositionally biased region" description="Low complexity" evidence="8">
    <location>
        <begin position="2846"/>
        <end position="2873"/>
    </location>
</feature>
<evidence type="ECO:0000256" key="8">
    <source>
        <dbReference type="SAM" id="MobiDB-lite"/>
    </source>
</evidence>
<feature type="compositionally biased region" description="Basic and acidic residues" evidence="8">
    <location>
        <begin position="2465"/>
        <end position="2475"/>
    </location>
</feature>
<feature type="compositionally biased region" description="Polar residues" evidence="8">
    <location>
        <begin position="693"/>
        <end position="704"/>
    </location>
</feature>
<keyword evidence="6" id="KW-0539">Nucleus</keyword>
<dbReference type="InterPro" id="IPR036236">
    <property type="entry name" value="Znf_C2H2_sf"/>
</dbReference>
<feature type="region of interest" description="Disordered" evidence="8">
    <location>
        <begin position="1014"/>
        <end position="1101"/>
    </location>
</feature>
<feature type="region of interest" description="Disordered" evidence="8">
    <location>
        <begin position="1324"/>
        <end position="1408"/>
    </location>
</feature>
<name>A0ABD1D7A4_CULPP</name>
<evidence type="ECO:0000256" key="3">
    <source>
        <dbReference type="ARBA" id="ARBA00022737"/>
    </source>
</evidence>
<feature type="region of interest" description="Disordered" evidence="8">
    <location>
        <begin position="2545"/>
        <end position="2592"/>
    </location>
</feature>
<feature type="region of interest" description="Disordered" evidence="8">
    <location>
        <begin position="1752"/>
        <end position="1954"/>
    </location>
</feature>
<feature type="compositionally biased region" description="Basic and acidic residues" evidence="8">
    <location>
        <begin position="1030"/>
        <end position="1048"/>
    </location>
</feature>
<feature type="region of interest" description="Disordered" evidence="8">
    <location>
        <begin position="874"/>
        <end position="919"/>
    </location>
</feature>
<proteinExistence type="predicted"/>
<feature type="compositionally biased region" description="Polar residues" evidence="8">
    <location>
        <begin position="883"/>
        <end position="904"/>
    </location>
</feature>
<gene>
    <name evidence="10" type="ORF">pipiens_002870</name>
</gene>
<dbReference type="Proteomes" id="UP001562425">
    <property type="component" value="Unassembled WGS sequence"/>
</dbReference>
<feature type="region of interest" description="Disordered" evidence="8">
    <location>
        <begin position="2438"/>
        <end position="2533"/>
    </location>
</feature>
<dbReference type="PANTHER" id="PTHR23226:SF416">
    <property type="entry name" value="FI01424P"/>
    <property type="match status" value="1"/>
</dbReference>
<feature type="compositionally biased region" description="Low complexity" evidence="8">
    <location>
        <begin position="2305"/>
        <end position="2314"/>
    </location>
</feature>
<feature type="compositionally biased region" description="Polar residues" evidence="8">
    <location>
        <begin position="2776"/>
        <end position="2786"/>
    </location>
</feature>
<dbReference type="SMART" id="SM00355">
    <property type="entry name" value="ZnF_C2H2"/>
    <property type="match status" value="3"/>
</dbReference>
<reference evidence="10 11" key="1">
    <citation type="submission" date="2024-05" db="EMBL/GenBank/DDBJ databases">
        <title>Culex pipiens pipiens assembly and annotation.</title>
        <authorList>
            <person name="Alout H."/>
            <person name="Durand T."/>
        </authorList>
    </citation>
    <scope>NUCLEOTIDE SEQUENCE [LARGE SCALE GENOMIC DNA]</scope>
    <source>
        <strain evidence="10">HA-2024</strain>
        <tissue evidence="10">Whole body</tissue>
    </source>
</reference>
<feature type="compositionally biased region" description="Low complexity" evidence="8">
    <location>
        <begin position="1845"/>
        <end position="1860"/>
    </location>
</feature>
<evidence type="ECO:0000256" key="1">
    <source>
        <dbReference type="ARBA" id="ARBA00004123"/>
    </source>
</evidence>
<keyword evidence="5" id="KW-0862">Zinc</keyword>
<feature type="domain" description="C2H2-type" evidence="9">
    <location>
        <begin position="410"/>
        <end position="438"/>
    </location>
</feature>
<dbReference type="PROSITE" id="PS50157">
    <property type="entry name" value="ZINC_FINGER_C2H2_2"/>
    <property type="match status" value="2"/>
</dbReference>
<feature type="compositionally biased region" description="Low complexity" evidence="8">
    <location>
        <begin position="1548"/>
        <end position="1560"/>
    </location>
</feature>
<keyword evidence="3" id="KW-0677">Repeat</keyword>
<protein>
    <recommendedName>
        <fullName evidence="9">C2H2-type domain-containing protein</fullName>
    </recommendedName>
</protein>
<feature type="region of interest" description="Disordered" evidence="8">
    <location>
        <begin position="980"/>
        <end position="999"/>
    </location>
</feature>
<feature type="compositionally biased region" description="Basic and acidic residues" evidence="8">
    <location>
        <begin position="2961"/>
        <end position="2976"/>
    </location>
</feature>
<feature type="compositionally biased region" description="Pro residues" evidence="8">
    <location>
        <begin position="2282"/>
        <end position="2291"/>
    </location>
</feature>
<feature type="region of interest" description="Disordered" evidence="8">
    <location>
        <begin position="1182"/>
        <end position="1222"/>
    </location>
</feature>
<feature type="region of interest" description="Disordered" evidence="8">
    <location>
        <begin position="1546"/>
        <end position="1618"/>
    </location>
</feature>
<feature type="compositionally biased region" description="Low complexity" evidence="8">
    <location>
        <begin position="705"/>
        <end position="715"/>
    </location>
</feature>
<feature type="region of interest" description="Disordered" evidence="8">
    <location>
        <begin position="2961"/>
        <end position="2990"/>
    </location>
</feature>
<feature type="compositionally biased region" description="Low complexity" evidence="8">
    <location>
        <begin position="1868"/>
        <end position="1896"/>
    </location>
</feature>
<feature type="region of interest" description="Disordered" evidence="8">
    <location>
        <begin position="2815"/>
        <end position="2923"/>
    </location>
</feature>
<dbReference type="GO" id="GO:0008270">
    <property type="term" value="F:zinc ion binding"/>
    <property type="evidence" value="ECO:0007669"/>
    <property type="project" value="UniProtKB-KW"/>
</dbReference>
<sequence>MCDYGNTASILGLDTPVQSPSSEINLQEPSYDIDALLASLSESSIVTPAASPETIAYDWTASFSQQQFEDATPLDQFTSCIPQQDSSSYPVLCPSESIQFPQSTSCPSEFAQIDPELLYNLLLTETDGSQEANDFKSDDFNTDQPQIQVKVEAQSLDKISAPTLEFHVEPNDTWNSEPLQPLFDLGIVDAPENVVLDTSRSQVVLPTSRVTIPCEEPPSSTVCPSQLQQLTSPQQLQFTLLEHPGPAKVDLSYQNLINAVERKRINSDPQRQAVVKTAPLERTVIPVVSYSRDQLTVIPESVEQQPTQPSMSCAQLFSSFSFSSPDEEPQPEDIMVVEEHPNELEAAKPSLKRGFVEVQNQYVIISNGTNQAFEVQEMYKVATEEDHIDEDSQPARKRQRRINIDYGTNFQCVPCGKTFGKKGSLEQHNRSHHTNEVRPWHCDTCGKNFATEEKLRKHEANHDDRNKKFQCSACEKRYAHWKDCERHYQSSHGTPAFQCGQCGKAFVRRDHLQDSRDSSASNWDLSSSCDSHYCDQGRHYARMGAGTYATVMGGPGPGLLRRRYSVPEIIMRKHTLAQQKPTAEELLLCDTNHNTIGAANKNSSCYQSPCHSTPSPQPGRGPLTRASSKQGSPVPATPPPRSQHRKSITRAASSVDGGGAGGNHVATTAGPPSPLISTGSESNLAAMKQQQQLRQGGISRNQKCSSVNGINSSTGGVNGVGGALGGGVGSGADFSMRKSTLLRRMWSKEMRRYDRSGSWSPPLRRAPRRIYSIESILPPDGLLGGDGGSGASSDGSSCVTTSATSCKECAKLESQYNGNARTGKLVAQESPKRLRLAASLNNINNNLQKVDFVEGAEEEGLSCGSTPNRNLISSEGLGDDSVSVATTKSSKPEVSSTTGTTASTPLIRARKHTEKTTSKSRGFVFMSGAATIAPASPSCDVELDEADLTSSTSSIASQACARPVGGLTAGSTGTILEATEEGTLIDNEDDDGASTILNGQDNESELSEFLHAEAQSQNDCQDPVAGGVQRSRDSDAHVHPRERDKTAGRDAPPGQADAVKVTAAGQFPLKKKQSRRGSNASSSALSAVDSSTDSESVYNGAKNDDRLDEYISNLLVDNLNNLLDNAREVVTVVAGSAVDEKNNNKVVEVEPKSIGQVEVVAAEPSEMKQKSEGKYIGGGGGVVCNSPPDPGSKLKHQLSKDKDSEKENEDTINNNQGTTTNGKVNINYVRKKNGFGEKKPNANGFYLVSKNGSRDSDGLPSEIDLNGKYYFPTYGVETDPSDHTDIASEPEVQIIGKIGTGSIYRENVNGRYGIVPRISALPRTESMEVQPSSTSAEEEFDELLERNGGSDSDTPSLVDSLDEVEVAPRRPRKKSLATPSPAPAEPSAAETTTKTESTTSSDKSPRHEKGEAFFVPIQDPHVIIDEHIVVADAMPLRIKERLNNRQRLMIWRKEQESLKKHRKLMRMIEQKKFYGEPAIHVISTIDRAISRKEFIPPSEKKRVFGQTAGPFTPKVNKTKKKNSALRTELGMLESYKIDARGNMQIQNPAAASPSGATTSGKKVAKSPWGQAAERRQTKVVTTEVYAAPTPSAKSSLQTATTSASSSKTPKKTPIDPRRKQVLKDVQQMTLYQQPDLTPDIERGPRRMYQKTEIQEGDKHIEILEIVECADSAPGTAAYHRRAPRVRSAGNRSAKRSRIPVPIYKWGLYRRNNYSRENSPLTGAGSNPKVDRMIADLLIEALSNPDDVGVKFIKSPEELKEKTKRSPNNRKTNPSNNATTPRRSANSGKYTQRFEVIPEERSSVSVGSSTEELSANRKKHASPRRVSFEENHKILNLDEFQPPKATTTTTTLSPKMAATSPKPSPKPSPSKSTAAKPATSTSPKAPALKKNTTTTTTSRGKAAIQSEVVEEKGWIGFTTQHEDLATPVNGGGGGDGGEEDEEQPPRQTAEHARSRKNLVKTIITGNTARHDHVVDHFHHHQSVNIAVGATATVATADVRRTLTAGSVTSVDRIRSTVATVGSGDLHDSGSVANHLAITATRRLTSGEFSDESCFTDSLNTKPSPMRMVREQLTNPEQLHEYKSTAESVKEIREENAWHVYESGDCKVIQSKIEYYETSIHRTPLTENAQGLFGHLADRTPESLRSALMRTNFDNMELVRHEPARVDEGRLHPTSSDTLDSRHIPAIPALRTPALSEEPPKTSETCSSCCFCNPELHKHNGNPPDSCFYCQAKAHTPSKHFPAPPTPPNIQMSPIPPSPKTPIMELTPTPTLQEIPLPSKKNPEPQPSTPKPDNPSETASGENIPGTSTTTTTSTSINGLYTETTKKTDHTHTKTKTKTSDTVSTKCSKTNEKIKRSYVPSTGPDSEHPLEELSKKLTRKKSETTVLNRPKNINNLHRPPTVVHTVQKEVKNELKTPIKVLPKTAKEFSNRKERDKQITLNLPLDHEPPPPPKQPTEKSKTTLGFENLHRPPKDPKNRCASSQSYDETTTSSSSTDTSPNSSPFKKCTAANGSAPLQPAASRWKHNSERNLTQLTMQKITTASKWGNKWRKAARQHEHSPAPPSGHQQRADSGLSPVRSNGASGQMGAGTSAATTTTMTQAASVAAIAPSSIVGGISQSTSNQGWTVTVAGNYNPDMAPDVEMRLSFPKQQTQVNGTGANGALLGNAGSPARRGASGKRVPVNGHQSPVNGHGSMNGHDTRSKQYIEDTHHIPGRGGQNYALLDDDSYVGGGNGRGGRAALPPPPPQPGLNPKRTLSRADGHAGGGGGGGKDYRLPNVGTSNNVPGRQTTKKGIKTMAIVASATTRTVAKNYHMLSHQHEHQQQQQHHFQPAMLPSSPNYPYYHHQQHQQSLLAAAGQGPPPGTTTTTMTSMTTGGARGGGGGRQRASSFQSLHHPSLQNGHGGVGGGKYPPSNSHQPRYHDPSSVIDYGSNAFYGGRRMSLDSPHGMVGADLSVMGNAIAPEHKPKVPTMSERDLTRRHNPCYTRNQPYFS</sequence>
<keyword evidence="11" id="KW-1185">Reference proteome</keyword>
<feature type="compositionally biased region" description="Polar residues" evidence="8">
    <location>
        <begin position="1768"/>
        <end position="1789"/>
    </location>
</feature>
<evidence type="ECO:0000259" key="9">
    <source>
        <dbReference type="PROSITE" id="PS50157"/>
    </source>
</evidence>
<keyword evidence="2" id="KW-0479">Metal-binding</keyword>